<dbReference type="SUPFAM" id="SSF56655">
    <property type="entry name" value="Carbohydrate phosphatase"/>
    <property type="match status" value="1"/>
</dbReference>
<gene>
    <name evidence="10" type="ORF">ASILVAE211_00565</name>
</gene>
<keyword evidence="7" id="KW-0378">Hydrolase</keyword>
<dbReference type="EMBL" id="JAESVB010000001">
    <property type="protein sequence ID" value="MCB8873655.1"/>
    <property type="molecule type" value="Genomic_DNA"/>
</dbReference>
<reference evidence="10" key="1">
    <citation type="journal article" date="2021" name="Microorganisms">
        <title>Acidisoma silvae sp. nov. and Acidisomacellulosilytica sp. nov., Two Acidophilic Bacteria Isolated from Decaying Wood, Hydrolyzing Cellulose and Producing Poly-3-hydroxybutyrate.</title>
        <authorList>
            <person name="Mieszkin S."/>
            <person name="Pouder E."/>
            <person name="Uroz S."/>
            <person name="Simon-Colin C."/>
            <person name="Alain K."/>
        </authorList>
    </citation>
    <scope>NUCLEOTIDE SEQUENCE</scope>
    <source>
        <strain evidence="10">HW T2.11</strain>
    </source>
</reference>
<name>A0A963YMS8_9PROT</name>
<dbReference type="Pfam" id="PF00459">
    <property type="entry name" value="Inositol_P"/>
    <property type="match status" value="1"/>
</dbReference>
<evidence type="ECO:0000256" key="3">
    <source>
        <dbReference type="ARBA" id="ARBA00009759"/>
    </source>
</evidence>
<evidence type="ECO:0000256" key="5">
    <source>
        <dbReference type="ARBA" id="ARBA00019784"/>
    </source>
</evidence>
<accession>A0A963YMS8</accession>
<evidence type="ECO:0000313" key="11">
    <source>
        <dbReference type="Proteomes" id="UP000708298"/>
    </source>
</evidence>
<sequence length="268" mass="28526">MANFDLDSRFAFGTRLVEEASALALGYFQSLGTLTIKSKGPQDMASEADLNTEILIRDRLRDAFPEDAFLGEETGRTDAVEGARGIWVVDPIDGTQPFVSNMPNWCVSIAFVLDGRTELGFVAAPARQEIFIGRRGQGATLNGKPIHVRPNAKITDGLTGMGHSARIPPAKFLPILEALLNKGGMFFRNGSGALMLCDVAAGRLLGYVEQHINSWDCLAALCIIEAAGGTVSDFLAHDGMWTGHPLAAGAPEIFPVLADLVGVSALKG</sequence>
<feature type="binding site" evidence="9">
    <location>
        <position position="90"/>
    </location>
    <ligand>
        <name>Mg(2+)</name>
        <dbReference type="ChEBI" id="CHEBI:18420"/>
        <label>2</label>
    </ligand>
</feature>
<dbReference type="PANTHER" id="PTHR20854">
    <property type="entry name" value="INOSITOL MONOPHOSPHATASE"/>
    <property type="match status" value="1"/>
</dbReference>
<evidence type="ECO:0000256" key="6">
    <source>
        <dbReference type="ARBA" id="ARBA00022723"/>
    </source>
</evidence>
<dbReference type="EC" id="3.1.3.25" evidence="4"/>
<dbReference type="AlphaFoldDB" id="A0A963YMS8"/>
<evidence type="ECO:0000313" key="10">
    <source>
        <dbReference type="EMBL" id="MCB8873655.1"/>
    </source>
</evidence>
<proteinExistence type="inferred from homology"/>
<evidence type="ECO:0000256" key="2">
    <source>
        <dbReference type="ARBA" id="ARBA00001946"/>
    </source>
</evidence>
<evidence type="ECO:0000256" key="7">
    <source>
        <dbReference type="ARBA" id="ARBA00022801"/>
    </source>
</evidence>
<comment type="caution">
    <text evidence="10">The sequence shown here is derived from an EMBL/GenBank/DDBJ whole genome shotgun (WGS) entry which is preliminary data.</text>
</comment>
<comment type="cofactor">
    <cofactor evidence="2 9">
        <name>Mg(2+)</name>
        <dbReference type="ChEBI" id="CHEBI:18420"/>
    </cofactor>
</comment>
<evidence type="ECO:0000256" key="9">
    <source>
        <dbReference type="PIRSR" id="PIRSR600760-2"/>
    </source>
</evidence>
<feature type="binding site" evidence="9">
    <location>
        <position position="216"/>
    </location>
    <ligand>
        <name>Mg(2+)</name>
        <dbReference type="ChEBI" id="CHEBI:18420"/>
        <label>1</label>
        <note>catalytic</note>
    </ligand>
</feature>
<evidence type="ECO:0000256" key="1">
    <source>
        <dbReference type="ARBA" id="ARBA00001033"/>
    </source>
</evidence>
<dbReference type="PROSITE" id="PS00629">
    <property type="entry name" value="IMP_1"/>
    <property type="match status" value="1"/>
</dbReference>
<dbReference type="RefSeq" id="WP_227319343.1">
    <property type="nucleotide sequence ID" value="NZ_JAESVB010000001.1"/>
</dbReference>
<feature type="binding site" evidence="9">
    <location>
        <position position="93"/>
    </location>
    <ligand>
        <name>Mg(2+)</name>
        <dbReference type="ChEBI" id="CHEBI:18420"/>
        <label>2</label>
    </ligand>
</feature>
<feature type="binding site" evidence="9">
    <location>
        <position position="72"/>
    </location>
    <ligand>
        <name>Mg(2+)</name>
        <dbReference type="ChEBI" id="CHEBI:18420"/>
        <label>1</label>
        <note>catalytic</note>
    </ligand>
</feature>
<evidence type="ECO:0000256" key="4">
    <source>
        <dbReference type="ARBA" id="ARBA00013106"/>
    </source>
</evidence>
<evidence type="ECO:0000256" key="8">
    <source>
        <dbReference type="ARBA" id="ARBA00022842"/>
    </source>
</evidence>
<dbReference type="GO" id="GO:0006020">
    <property type="term" value="P:inositol metabolic process"/>
    <property type="evidence" value="ECO:0007669"/>
    <property type="project" value="TreeGrafter"/>
</dbReference>
<dbReference type="Gene3D" id="3.30.540.10">
    <property type="entry name" value="Fructose-1,6-Bisphosphatase, subunit A, domain 1"/>
    <property type="match status" value="1"/>
</dbReference>
<dbReference type="Gene3D" id="3.40.190.80">
    <property type="match status" value="1"/>
</dbReference>
<keyword evidence="11" id="KW-1185">Reference proteome</keyword>
<dbReference type="GO" id="GO:0046872">
    <property type="term" value="F:metal ion binding"/>
    <property type="evidence" value="ECO:0007669"/>
    <property type="project" value="UniProtKB-KW"/>
</dbReference>
<dbReference type="PANTHER" id="PTHR20854:SF4">
    <property type="entry name" value="INOSITOL-1-MONOPHOSPHATASE-RELATED"/>
    <property type="match status" value="1"/>
</dbReference>
<dbReference type="PRINTS" id="PR00377">
    <property type="entry name" value="IMPHPHTASES"/>
</dbReference>
<protein>
    <recommendedName>
        <fullName evidence="5">Inositol-1-monophosphatase</fullName>
        <ecNumber evidence="4">3.1.3.25</ecNumber>
    </recommendedName>
</protein>
<keyword evidence="8 9" id="KW-0460">Magnesium</keyword>
<organism evidence="10 11">
    <name type="scientific">Acidisoma silvae</name>
    <dbReference type="NCBI Taxonomy" id="2802396"/>
    <lineage>
        <taxon>Bacteria</taxon>
        <taxon>Pseudomonadati</taxon>
        <taxon>Pseudomonadota</taxon>
        <taxon>Alphaproteobacteria</taxon>
        <taxon>Acetobacterales</taxon>
        <taxon>Acidocellaceae</taxon>
        <taxon>Acidisoma</taxon>
    </lineage>
</organism>
<comment type="similarity">
    <text evidence="3">Belongs to the inositol monophosphatase superfamily.</text>
</comment>
<dbReference type="GO" id="GO:0007165">
    <property type="term" value="P:signal transduction"/>
    <property type="evidence" value="ECO:0007669"/>
    <property type="project" value="TreeGrafter"/>
</dbReference>
<comment type="catalytic activity">
    <reaction evidence="1">
        <text>a myo-inositol phosphate + H2O = myo-inositol + phosphate</text>
        <dbReference type="Rhea" id="RHEA:24056"/>
        <dbReference type="ChEBI" id="CHEBI:15377"/>
        <dbReference type="ChEBI" id="CHEBI:17268"/>
        <dbReference type="ChEBI" id="CHEBI:43474"/>
        <dbReference type="ChEBI" id="CHEBI:84139"/>
        <dbReference type="EC" id="3.1.3.25"/>
    </reaction>
</comment>
<dbReference type="Proteomes" id="UP000708298">
    <property type="component" value="Unassembled WGS sequence"/>
</dbReference>
<reference evidence="10" key="2">
    <citation type="submission" date="2021-01" db="EMBL/GenBank/DDBJ databases">
        <authorList>
            <person name="Mieszkin S."/>
            <person name="Pouder E."/>
            <person name="Alain K."/>
        </authorList>
    </citation>
    <scope>NUCLEOTIDE SEQUENCE</scope>
    <source>
        <strain evidence="10">HW T2.11</strain>
    </source>
</reference>
<dbReference type="FunFam" id="3.30.540.10:FF:000003">
    <property type="entry name" value="Inositol-1-monophosphatase"/>
    <property type="match status" value="1"/>
</dbReference>
<dbReference type="InterPro" id="IPR020583">
    <property type="entry name" value="Inositol_monoP_metal-BS"/>
</dbReference>
<keyword evidence="6 9" id="KW-0479">Metal-binding</keyword>
<dbReference type="GO" id="GO:0008934">
    <property type="term" value="F:inositol monophosphate 1-phosphatase activity"/>
    <property type="evidence" value="ECO:0007669"/>
    <property type="project" value="TreeGrafter"/>
</dbReference>
<dbReference type="InterPro" id="IPR000760">
    <property type="entry name" value="Inositol_monophosphatase-like"/>
</dbReference>
<feature type="binding site" evidence="9">
    <location>
        <position position="92"/>
    </location>
    <ligand>
        <name>Mg(2+)</name>
        <dbReference type="ChEBI" id="CHEBI:18420"/>
        <label>1</label>
        <note>catalytic</note>
    </ligand>
</feature>